<dbReference type="InterPro" id="IPR038883">
    <property type="entry name" value="AN11006-like"/>
</dbReference>
<name>A0A364L4R0_TALAM</name>
<dbReference type="GeneID" id="63796026"/>
<feature type="domain" description="2EXR" evidence="1">
    <location>
        <begin position="24"/>
        <end position="98"/>
    </location>
</feature>
<gene>
    <name evidence="2" type="ORF">BHQ10_006810</name>
</gene>
<dbReference type="InterPro" id="IPR045518">
    <property type="entry name" value="2EXR"/>
</dbReference>
<protein>
    <recommendedName>
        <fullName evidence="1">2EXR domain-containing protein</fullName>
    </recommendedName>
</protein>
<reference evidence="2 3" key="1">
    <citation type="journal article" date="2017" name="Biotechnol. Biofuels">
        <title>Differential beta-glucosidase expression as a function of carbon source availability in Talaromyces amestolkiae: a genomic and proteomic approach.</title>
        <authorList>
            <person name="de Eugenio L.I."/>
            <person name="Mendez-Liter J.A."/>
            <person name="Nieto-Dominguez M."/>
            <person name="Alonso L."/>
            <person name="Gil-Munoz J."/>
            <person name="Barriuso J."/>
            <person name="Prieto A."/>
            <person name="Martinez M.J."/>
        </authorList>
    </citation>
    <scope>NUCLEOTIDE SEQUENCE [LARGE SCALE GENOMIC DNA]</scope>
    <source>
        <strain evidence="2 3">CIB</strain>
    </source>
</reference>
<dbReference type="Proteomes" id="UP000249363">
    <property type="component" value="Unassembled WGS sequence"/>
</dbReference>
<sequence length="260" mass="30164">MDPSDLQLKKFSTQDLQRRAMPTTFLNLPAEIRLQIYRVYIPRGRVVYNNTSLARGGLDFIIYEDHALRTPRILSLLPFTTSLLAVCKQVSEECLEVLYGENRFEIDLARGAQYLFRMAFTEQNIRRIKNVTVIARLAAAPPDLKLLPQPDYQFWDMVFPHLTSFALQANEPATCRDATVARWDVDRVLERRLMDSWIERAEPYFELFGRFLGDVDRNIKVDISVGAATLVLAQRHIPGHLSVRRVYWVECICGRRCTQR</sequence>
<dbReference type="PANTHER" id="PTHR42085">
    <property type="entry name" value="F-BOX DOMAIN-CONTAINING PROTEIN"/>
    <property type="match status" value="1"/>
</dbReference>
<dbReference type="Pfam" id="PF20150">
    <property type="entry name" value="2EXR"/>
    <property type="match status" value="1"/>
</dbReference>
<dbReference type="AlphaFoldDB" id="A0A364L4R0"/>
<keyword evidence="3" id="KW-1185">Reference proteome</keyword>
<evidence type="ECO:0000313" key="3">
    <source>
        <dbReference type="Proteomes" id="UP000249363"/>
    </source>
</evidence>
<accession>A0A364L4R0</accession>
<evidence type="ECO:0000259" key="1">
    <source>
        <dbReference type="Pfam" id="PF20150"/>
    </source>
</evidence>
<proteinExistence type="predicted"/>
<dbReference type="PANTHER" id="PTHR42085:SF4">
    <property type="entry name" value="F-BOX DOMAIN-CONTAINING PROTEIN"/>
    <property type="match status" value="1"/>
</dbReference>
<dbReference type="OrthoDB" id="62952at2759"/>
<dbReference type="RefSeq" id="XP_040735314.1">
    <property type="nucleotide sequence ID" value="XM_040879438.1"/>
</dbReference>
<evidence type="ECO:0000313" key="2">
    <source>
        <dbReference type="EMBL" id="RAO70798.1"/>
    </source>
</evidence>
<dbReference type="EMBL" id="MIKG01000013">
    <property type="protein sequence ID" value="RAO70798.1"/>
    <property type="molecule type" value="Genomic_DNA"/>
</dbReference>
<organism evidence="2 3">
    <name type="scientific">Talaromyces amestolkiae</name>
    <dbReference type="NCBI Taxonomy" id="1196081"/>
    <lineage>
        <taxon>Eukaryota</taxon>
        <taxon>Fungi</taxon>
        <taxon>Dikarya</taxon>
        <taxon>Ascomycota</taxon>
        <taxon>Pezizomycotina</taxon>
        <taxon>Eurotiomycetes</taxon>
        <taxon>Eurotiomycetidae</taxon>
        <taxon>Eurotiales</taxon>
        <taxon>Trichocomaceae</taxon>
        <taxon>Talaromyces</taxon>
        <taxon>Talaromyces sect. Talaromyces</taxon>
    </lineage>
</organism>
<comment type="caution">
    <text evidence="2">The sequence shown here is derived from an EMBL/GenBank/DDBJ whole genome shotgun (WGS) entry which is preliminary data.</text>
</comment>